<evidence type="ECO:0000313" key="2">
    <source>
        <dbReference type="Proteomes" id="UP000030645"/>
    </source>
</evidence>
<dbReference type="AlphaFoldDB" id="W9SIN4"/>
<name>W9SIN4_9ROSA</name>
<accession>W9SIN4</accession>
<protein>
    <submittedName>
        <fullName evidence="1">Uncharacterized protein</fullName>
    </submittedName>
</protein>
<dbReference type="EMBL" id="KE345646">
    <property type="protein sequence ID" value="EXC10641.1"/>
    <property type="molecule type" value="Genomic_DNA"/>
</dbReference>
<reference evidence="2" key="1">
    <citation type="submission" date="2013-01" db="EMBL/GenBank/DDBJ databases">
        <title>Draft Genome Sequence of a Mulberry Tree, Morus notabilis C.K. Schneid.</title>
        <authorList>
            <person name="He N."/>
            <person name="Zhao S."/>
        </authorList>
    </citation>
    <scope>NUCLEOTIDE SEQUENCE</scope>
</reference>
<evidence type="ECO:0000313" key="1">
    <source>
        <dbReference type="EMBL" id="EXC10641.1"/>
    </source>
</evidence>
<proteinExistence type="predicted"/>
<organism evidence="1 2">
    <name type="scientific">Morus notabilis</name>
    <dbReference type="NCBI Taxonomy" id="981085"/>
    <lineage>
        <taxon>Eukaryota</taxon>
        <taxon>Viridiplantae</taxon>
        <taxon>Streptophyta</taxon>
        <taxon>Embryophyta</taxon>
        <taxon>Tracheophyta</taxon>
        <taxon>Spermatophyta</taxon>
        <taxon>Magnoliopsida</taxon>
        <taxon>eudicotyledons</taxon>
        <taxon>Gunneridae</taxon>
        <taxon>Pentapetalae</taxon>
        <taxon>rosids</taxon>
        <taxon>fabids</taxon>
        <taxon>Rosales</taxon>
        <taxon>Moraceae</taxon>
        <taxon>Moreae</taxon>
        <taxon>Morus</taxon>
    </lineage>
</organism>
<keyword evidence="2" id="KW-1185">Reference proteome</keyword>
<sequence length="87" mass="9161">MVEILTVSRAVGRFGHSGKSSLARKIQNKLRRTAVDGAYTAAGSGVVTIFGMPEPEFTTLDGPAIGPARRAQKIRASGLPAGPKFQH</sequence>
<dbReference type="Proteomes" id="UP000030645">
    <property type="component" value="Unassembled WGS sequence"/>
</dbReference>
<gene>
    <name evidence="1" type="ORF">L484_025222</name>
</gene>